<dbReference type="PANTHER" id="PTHR47894:SF1">
    <property type="entry name" value="HTH-TYPE TRANSCRIPTIONAL REGULATOR VQSM"/>
    <property type="match status" value="1"/>
</dbReference>
<dbReference type="InterPro" id="IPR018062">
    <property type="entry name" value="HTH_AraC-typ_CS"/>
</dbReference>
<organism evidence="5 6">
    <name type="scientific">Zhongshania borealis</name>
    <dbReference type="NCBI Taxonomy" id="889488"/>
    <lineage>
        <taxon>Bacteria</taxon>
        <taxon>Pseudomonadati</taxon>
        <taxon>Pseudomonadota</taxon>
        <taxon>Gammaproteobacteria</taxon>
        <taxon>Cellvibrionales</taxon>
        <taxon>Spongiibacteraceae</taxon>
        <taxon>Zhongshania</taxon>
    </lineage>
</organism>
<dbReference type="SMART" id="SM00342">
    <property type="entry name" value="HTH_ARAC"/>
    <property type="match status" value="1"/>
</dbReference>
<evidence type="ECO:0000259" key="4">
    <source>
        <dbReference type="PROSITE" id="PS01124"/>
    </source>
</evidence>
<dbReference type="PROSITE" id="PS01124">
    <property type="entry name" value="HTH_ARAC_FAMILY_2"/>
    <property type="match status" value="1"/>
</dbReference>
<evidence type="ECO:0000313" key="5">
    <source>
        <dbReference type="EMBL" id="GAA4106101.1"/>
    </source>
</evidence>
<dbReference type="PROSITE" id="PS00041">
    <property type="entry name" value="HTH_ARAC_FAMILY_1"/>
    <property type="match status" value="1"/>
</dbReference>
<evidence type="ECO:0000313" key="6">
    <source>
        <dbReference type="Proteomes" id="UP001500392"/>
    </source>
</evidence>
<dbReference type="InterPro" id="IPR032687">
    <property type="entry name" value="AraC-type_N"/>
</dbReference>
<protein>
    <submittedName>
        <fullName evidence="5">AraC family transcriptional regulator</fullName>
    </submittedName>
</protein>
<name>A0ABP7X6S3_9GAMM</name>
<dbReference type="EMBL" id="BAABDM010000012">
    <property type="protein sequence ID" value="GAA4106101.1"/>
    <property type="molecule type" value="Genomic_DNA"/>
</dbReference>
<keyword evidence="2" id="KW-0238">DNA-binding</keyword>
<dbReference type="Pfam" id="PF12625">
    <property type="entry name" value="Arabinose_bd"/>
    <property type="match status" value="1"/>
</dbReference>
<dbReference type="PANTHER" id="PTHR47894">
    <property type="entry name" value="HTH-TYPE TRANSCRIPTIONAL REGULATOR GADX"/>
    <property type="match status" value="1"/>
</dbReference>
<evidence type="ECO:0000256" key="1">
    <source>
        <dbReference type="ARBA" id="ARBA00023015"/>
    </source>
</evidence>
<sequence length="327" mass="36014">MCQTLEELGLDHSAASKITGLSRNQLETPGCLIKSGQEIAFIEATLAANTRPDLAYLVGRRYHFGVFGIWGLALICSKNLLQAFQVAQEFVELTHSFVGLELSVEGPVASIALRDHYPAGAVRNFVVERDLIVTLGIATEAAGQKLPLLSLEVAIPRPGHALEIERLVGCPVEFNALHTRASLSSDLLQIILPQSNAVTWSACVRQCRELITRQHGGHSFTHRVQRAIADSAFQGIQTVAHALGVPERTLRRQLQREGTSYRVLNQKTRLAMAQQFLADDILRLDQVAERLGYSEAANFSHAFKQWCGITPGQYRRSTRDGSAEKPL</sequence>
<proteinExistence type="predicted"/>
<keyword evidence="1" id="KW-0805">Transcription regulation</keyword>
<comment type="caution">
    <text evidence="5">The sequence shown here is derived from an EMBL/GenBank/DDBJ whole genome shotgun (WGS) entry which is preliminary data.</text>
</comment>
<dbReference type="Pfam" id="PF12833">
    <property type="entry name" value="HTH_18"/>
    <property type="match status" value="1"/>
</dbReference>
<keyword evidence="6" id="KW-1185">Reference proteome</keyword>
<reference evidence="6" key="1">
    <citation type="journal article" date="2019" name="Int. J. Syst. Evol. Microbiol.">
        <title>The Global Catalogue of Microorganisms (GCM) 10K type strain sequencing project: providing services to taxonomists for standard genome sequencing and annotation.</title>
        <authorList>
            <consortium name="The Broad Institute Genomics Platform"/>
            <consortium name="The Broad Institute Genome Sequencing Center for Infectious Disease"/>
            <person name="Wu L."/>
            <person name="Ma J."/>
        </authorList>
    </citation>
    <scope>NUCLEOTIDE SEQUENCE [LARGE SCALE GENOMIC DNA]</scope>
    <source>
        <strain evidence="6">JCM 17304</strain>
    </source>
</reference>
<dbReference type="InterPro" id="IPR020449">
    <property type="entry name" value="Tscrpt_reg_AraC-type_HTH"/>
</dbReference>
<evidence type="ECO:0000256" key="2">
    <source>
        <dbReference type="ARBA" id="ARBA00023125"/>
    </source>
</evidence>
<gene>
    <name evidence="5" type="ORF">GCM10022414_36380</name>
</gene>
<dbReference type="InterPro" id="IPR009057">
    <property type="entry name" value="Homeodomain-like_sf"/>
</dbReference>
<dbReference type="PRINTS" id="PR00032">
    <property type="entry name" value="HTHARAC"/>
</dbReference>
<accession>A0ABP7X6S3</accession>
<dbReference type="InterPro" id="IPR018060">
    <property type="entry name" value="HTH_AraC"/>
</dbReference>
<keyword evidence="3" id="KW-0804">Transcription</keyword>
<dbReference type="Proteomes" id="UP001500392">
    <property type="component" value="Unassembled WGS sequence"/>
</dbReference>
<feature type="domain" description="HTH araC/xylS-type" evidence="4">
    <location>
        <begin position="218"/>
        <end position="317"/>
    </location>
</feature>
<evidence type="ECO:0000256" key="3">
    <source>
        <dbReference type="ARBA" id="ARBA00023163"/>
    </source>
</evidence>
<dbReference type="SUPFAM" id="SSF46689">
    <property type="entry name" value="Homeodomain-like"/>
    <property type="match status" value="1"/>
</dbReference>
<dbReference type="Gene3D" id="1.10.10.60">
    <property type="entry name" value="Homeodomain-like"/>
    <property type="match status" value="1"/>
</dbReference>